<gene>
    <name evidence="10" type="ORF">GIY09_00990</name>
    <name evidence="9" type="ORF">GIY11_09420</name>
</gene>
<dbReference type="GO" id="GO:0005886">
    <property type="term" value="C:plasma membrane"/>
    <property type="evidence" value="ECO:0007669"/>
    <property type="project" value="UniProtKB-SubCell"/>
</dbReference>
<name>A0A6I2GLN4_9LACT</name>
<dbReference type="InterPro" id="IPR051393">
    <property type="entry name" value="ABC_transporter_permease"/>
</dbReference>
<comment type="caution">
    <text evidence="10">The sequence shown here is derived from an EMBL/GenBank/DDBJ whole genome shotgun (WGS) entry which is preliminary data.</text>
</comment>
<feature type="transmembrane region" description="Helical" evidence="7">
    <location>
        <begin position="198"/>
        <end position="219"/>
    </location>
</feature>
<dbReference type="InterPro" id="IPR035906">
    <property type="entry name" value="MetI-like_sf"/>
</dbReference>
<evidence type="ECO:0000256" key="6">
    <source>
        <dbReference type="ARBA" id="ARBA00023136"/>
    </source>
</evidence>
<feature type="transmembrane region" description="Helical" evidence="7">
    <location>
        <begin position="105"/>
        <end position="126"/>
    </location>
</feature>
<dbReference type="PROSITE" id="PS50928">
    <property type="entry name" value="ABC_TM1"/>
    <property type="match status" value="1"/>
</dbReference>
<keyword evidence="4 7" id="KW-0812">Transmembrane</keyword>
<dbReference type="PANTHER" id="PTHR30193">
    <property type="entry name" value="ABC TRANSPORTER PERMEASE PROTEIN"/>
    <property type="match status" value="1"/>
</dbReference>
<accession>A0A6I2GLN4</accession>
<feature type="domain" description="ABC transmembrane type-1" evidence="8">
    <location>
        <begin position="68"/>
        <end position="279"/>
    </location>
</feature>
<comment type="similarity">
    <text evidence="7">Belongs to the binding-protein-dependent transport system permease family.</text>
</comment>
<evidence type="ECO:0000313" key="10">
    <source>
        <dbReference type="EMBL" id="MRI84475.1"/>
    </source>
</evidence>
<evidence type="ECO:0000256" key="1">
    <source>
        <dbReference type="ARBA" id="ARBA00004651"/>
    </source>
</evidence>
<keyword evidence="3" id="KW-1003">Cell membrane</keyword>
<keyword evidence="11" id="KW-1185">Reference proteome</keyword>
<evidence type="ECO:0000256" key="2">
    <source>
        <dbReference type="ARBA" id="ARBA00022448"/>
    </source>
</evidence>
<dbReference type="EMBL" id="WJQR01000009">
    <property type="protein sequence ID" value="MRI82225.1"/>
    <property type="molecule type" value="Genomic_DNA"/>
</dbReference>
<evidence type="ECO:0000256" key="5">
    <source>
        <dbReference type="ARBA" id="ARBA00022989"/>
    </source>
</evidence>
<feature type="transmembrane region" description="Helical" evidence="7">
    <location>
        <begin position="72"/>
        <end position="93"/>
    </location>
</feature>
<sequence length="289" mass="32160">MKNSRTHYWGYLFLFVPLLLQLIFFFIPLFQGAYFSMTDWSGLTRDWNFIGLENFVRAFSDARFINSLKFTALYTLVLIMGEIVIGIAGALLLNQKIPGRGFFRTTYFFPAVLSTITIGLIFSQIFNYGLPQVGRLLDIEFLQQNLLANPVTAPYAVSFVGLWQGVAMPIIIFLAGIQSIPREIIEAAEIDGANKSEVFRHIMLPHLLPSISIVFILALKSGVTAFDSIMALTGGGPQNVTMSLGLLVYNAAFSNNDVGYANAVAMILFIIILVISLIQMYLTNRSTNK</sequence>
<reference evidence="11 12" key="1">
    <citation type="submission" date="2019-11" db="EMBL/GenBank/DDBJ databases">
        <title>Characterisation of Fundicoccus ignavus gen. nov. sp. nov., a novel genus of the family Aerococcaceae isolated from bulk tank milk.</title>
        <authorList>
            <person name="Siebert A."/>
            <person name="Huptas C."/>
            <person name="Wenning M."/>
            <person name="Scherer S."/>
            <person name="Doll E.V."/>
        </authorList>
    </citation>
    <scope>NUCLEOTIDE SEQUENCE [LARGE SCALE GENOMIC DNA]</scope>
    <source>
        <strain evidence="9 12">DSM 109653</strain>
        <strain evidence="10 11">WS4759</strain>
    </source>
</reference>
<organism evidence="10 11">
    <name type="scientific">Fundicoccus ignavus</name>
    <dbReference type="NCBI Taxonomy" id="2664442"/>
    <lineage>
        <taxon>Bacteria</taxon>
        <taxon>Bacillati</taxon>
        <taxon>Bacillota</taxon>
        <taxon>Bacilli</taxon>
        <taxon>Lactobacillales</taxon>
        <taxon>Aerococcaceae</taxon>
        <taxon>Fundicoccus</taxon>
    </lineage>
</organism>
<proteinExistence type="inferred from homology"/>
<dbReference type="Proteomes" id="UP000469870">
    <property type="component" value="Unassembled WGS sequence"/>
</dbReference>
<comment type="subcellular location">
    <subcellularLocation>
        <location evidence="1 7">Cell membrane</location>
        <topology evidence="1 7">Multi-pass membrane protein</topology>
    </subcellularLocation>
</comment>
<evidence type="ECO:0000313" key="9">
    <source>
        <dbReference type="EMBL" id="MRI82225.1"/>
    </source>
</evidence>
<dbReference type="InterPro" id="IPR000515">
    <property type="entry name" value="MetI-like"/>
</dbReference>
<dbReference type="EMBL" id="WJQS01000001">
    <property type="protein sequence ID" value="MRI84475.1"/>
    <property type="molecule type" value="Genomic_DNA"/>
</dbReference>
<dbReference type="GO" id="GO:0055085">
    <property type="term" value="P:transmembrane transport"/>
    <property type="evidence" value="ECO:0007669"/>
    <property type="project" value="InterPro"/>
</dbReference>
<feature type="transmembrane region" description="Helical" evidence="7">
    <location>
        <begin position="155"/>
        <end position="177"/>
    </location>
</feature>
<feature type="transmembrane region" description="Helical" evidence="7">
    <location>
        <begin position="260"/>
        <end position="282"/>
    </location>
</feature>
<dbReference type="PANTHER" id="PTHR30193:SF37">
    <property type="entry name" value="INNER MEMBRANE ABC TRANSPORTER PERMEASE PROTEIN YCJO"/>
    <property type="match status" value="1"/>
</dbReference>
<evidence type="ECO:0000256" key="3">
    <source>
        <dbReference type="ARBA" id="ARBA00022475"/>
    </source>
</evidence>
<dbReference type="SUPFAM" id="SSF161098">
    <property type="entry name" value="MetI-like"/>
    <property type="match status" value="1"/>
</dbReference>
<evidence type="ECO:0000313" key="12">
    <source>
        <dbReference type="Proteomes" id="UP000469870"/>
    </source>
</evidence>
<dbReference type="CDD" id="cd06261">
    <property type="entry name" value="TM_PBP2"/>
    <property type="match status" value="1"/>
</dbReference>
<evidence type="ECO:0000256" key="4">
    <source>
        <dbReference type="ARBA" id="ARBA00022692"/>
    </source>
</evidence>
<dbReference type="RefSeq" id="WP_153862355.1">
    <property type="nucleotide sequence ID" value="NZ_WJQR01000009.1"/>
</dbReference>
<evidence type="ECO:0000256" key="7">
    <source>
        <dbReference type="RuleBase" id="RU363032"/>
    </source>
</evidence>
<feature type="transmembrane region" description="Helical" evidence="7">
    <location>
        <begin position="12"/>
        <end position="35"/>
    </location>
</feature>
<evidence type="ECO:0000259" key="8">
    <source>
        <dbReference type="PROSITE" id="PS50928"/>
    </source>
</evidence>
<dbReference type="AlphaFoldDB" id="A0A6I2GLN4"/>
<protein>
    <submittedName>
        <fullName evidence="10">ABC transporter permease subunit</fullName>
    </submittedName>
</protein>
<keyword evidence="2 7" id="KW-0813">Transport</keyword>
<keyword evidence="5 7" id="KW-1133">Transmembrane helix</keyword>
<evidence type="ECO:0000313" key="11">
    <source>
        <dbReference type="Proteomes" id="UP000430975"/>
    </source>
</evidence>
<dbReference type="Pfam" id="PF00528">
    <property type="entry name" value="BPD_transp_1"/>
    <property type="match status" value="1"/>
</dbReference>
<dbReference type="Gene3D" id="1.10.3720.10">
    <property type="entry name" value="MetI-like"/>
    <property type="match status" value="1"/>
</dbReference>
<dbReference type="Proteomes" id="UP000430975">
    <property type="component" value="Unassembled WGS sequence"/>
</dbReference>
<keyword evidence="6 7" id="KW-0472">Membrane</keyword>